<dbReference type="InterPro" id="IPR036388">
    <property type="entry name" value="WH-like_DNA-bd_sf"/>
</dbReference>
<dbReference type="InterPro" id="IPR000847">
    <property type="entry name" value="LysR_HTH_N"/>
</dbReference>
<comment type="similarity">
    <text evidence="1">Belongs to the LysR transcriptional regulatory family.</text>
</comment>
<evidence type="ECO:0000256" key="1">
    <source>
        <dbReference type="ARBA" id="ARBA00009437"/>
    </source>
</evidence>
<accession>A0A222WLP8</accession>
<keyword evidence="3" id="KW-0238">DNA-binding</keyword>
<evidence type="ECO:0000313" key="6">
    <source>
        <dbReference type="EMBL" id="ASR47377.1"/>
    </source>
</evidence>
<evidence type="ECO:0000256" key="3">
    <source>
        <dbReference type="ARBA" id="ARBA00023125"/>
    </source>
</evidence>
<feature type="domain" description="HTH lysR-type" evidence="5">
    <location>
        <begin position="1"/>
        <end position="58"/>
    </location>
</feature>
<dbReference type="Pfam" id="PF00126">
    <property type="entry name" value="HTH_1"/>
    <property type="match status" value="1"/>
</dbReference>
<dbReference type="Proteomes" id="UP000214666">
    <property type="component" value="Chromosome"/>
</dbReference>
<gene>
    <name evidence="6" type="ORF">B4V02_12095</name>
</gene>
<dbReference type="OrthoDB" id="9803735at2"/>
<dbReference type="KEGG" id="pkb:B4V02_12095"/>
<dbReference type="RefSeq" id="WP_068502740.1">
    <property type="nucleotide sequence ID" value="NZ_CP020028.1"/>
</dbReference>
<dbReference type="Pfam" id="PF03466">
    <property type="entry name" value="LysR_substrate"/>
    <property type="match status" value="1"/>
</dbReference>
<keyword evidence="2" id="KW-0805">Transcription regulation</keyword>
<dbReference type="GO" id="GO:0003700">
    <property type="term" value="F:DNA-binding transcription factor activity"/>
    <property type="evidence" value="ECO:0007669"/>
    <property type="project" value="InterPro"/>
</dbReference>
<sequence>MELRHLITLKTIVEKGGFKKAAEHLGYAQSSVTAHIKELEAEIGKPVFDRLGKKVVLTHYGEQFLPYALKIIELYDQALTTDNEPTGDLTLGVSESLMIHRVPSLLVEYKKVYRNVNLSLKTLDFQDIMACLQTGEIDIALVLESDGWKLPELHCEQLMREKMVIISPTLEKNLELGAVLYTERSCGYKAVFNEYIHYKKLKVKESLEFQSIEAIKQCVRSGLGISMVPYFSVQEELESHKLIGEEVESDLTAVSTYLAYHKDKWLSPSMKSMISLIKKHAKEWM</sequence>
<dbReference type="InterPro" id="IPR036390">
    <property type="entry name" value="WH_DNA-bd_sf"/>
</dbReference>
<reference evidence="6 7" key="1">
    <citation type="submission" date="2017-03" db="EMBL/GenBank/DDBJ databases">
        <title>Complete genome sequence of Paenibacillus Kribbensis producing bioflocculants.</title>
        <authorList>
            <person name="Lee H.-G."/>
            <person name="Oh H.-M."/>
        </authorList>
    </citation>
    <scope>NUCLEOTIDE SEQUENCE [LARGE SCALE GENOMIC DNA]</scope>
    <source>
        <strain evidence="6 7">AM49</strain>
    </source>
</reference>
<dbReference type="SUPFAM" id="SSF53850">
    <property type="entry name" value="Periplasmic binding protein-like II"/>
    <property type="match status" value="1"/>
</dbReference>
<dbReference type="PANTHER" id="PTHR30126:SF100">
    <property type="entry name" value="LYSR-FAMILY TRANSCRIPTIONAL REGULATOR"/>
    <property type="match status" value="1"/>
</dbReference>
<dbReference type="AlphaFoldDB" id="A0A222WLP8"/>
<evidence type="ECO:0000256" key="2">
    <source>
        <dbReference type="ARBA" id="ARBA00023015"/>
    </source>
</evidence>
<keyword evidence="7" id="KW-1185">Reference proteome</keyword>
<keyword evidence="4" id="KW-0804">Transcription</keyword>
<dbReference type="Gene3D" id="1.10.10.10">
    <property type="entry name" value="Winged helix-like DNA-binding domain superfamily/Winged helix DNA-binding domain"/>
    <property type="match status" value="1"/>
</dbReference>
<proteinExistence type="inferred from homology"/>
<dbReference type="CDD" id="cd05466">
    <property type="entry name" value="PBP2_LTTR_substrate"/>
    <property type="match status" value="1"/>
</dbReference>
<evidence type="ECO:0000259" key="5">
    <source>
        <dbReference type="PROSITE" id="PS50931"/>
    </source>
</evidence>
<dbReference type="GO" id="GO:0000976">
    <property type="term" value="F:transcription cis-regulatory region binding"/>
    <property type="evidence" value="ECO:0007669"/>
    <property type="project" value="TreeGrafter"/>
</dbReference>
<dbReference type="STRING" id="172713.GCA_001705305_05363"/>
<dbReference type="Gene3D" id="3.40.190.290">
    <property type="match status" value="1"/>
</dbReference>
<dbReference type="PANTHER" id="PTHR30126">
    <property type="entry name" value="HTH-TYPE TRANSCRIPTIONAL REGULATOR"/>
    <property type="match status" value="1"/>
</dbReference>
<name>A0A222WLP8_9BACL</name>
<organism evidence="6 7">
    <name type="scientific">Paenibacillus kribbensis</name>
    <dbReference type="NCBI Taxonomy" id="172713"/>
    <lineage>
        <taxon>Bacteria</taxon>
        <taxon>Bacillati</taxon>
        <taxon>Bacillota</taxon>
        <taxon>Bacilli</taxon>
        <taxon>Bacillales</taxon>
        <taxon>Paenibacillaceae</taxon>
        <taxon>Paenibacillus</taxon>
    </lineage>
</organism>
<evidence type="ECO:0000256" key="4">
    <source>
        <dbReference type="ARBA" id="ARBA00023163"/>
    </source>
</evidence>
<protein>
    <submittedName>
        <fullName evidence="6">LysR family transcriptional regulator</fullName>
    </submittedName>
</protein>
<dbReference type="InterPro" id="IPR005119">
    <property type="entry name" value="LysR_subst-bd"/>
</dbReference>
<dbReference type="SUPFAM" id="SSF46785">
    <property type="entry name" value="Winged helix' DNA-binding domain"/>
    <property type="match status" value="1"/>
</dbReference>
<dbReference type="PROSITE" id="PS50931">
    <property type="entry name" value="HTH_LYSR"/>
    <property type="match status" value="1"/>
</dbReference>
<evidence type="ECO:0000313" key="7">
    <source>
        <dbReference type="Proteomes" id="UP000214666"/>
    </source>
</evidence>
<dbReference type="PRINTS" id="PR00039">
    <property type="entry name" value="HTHLYSR"/>
</dbReference>
<dbReference type="EMBL" id="CP020028">
    <property type="protein sequence ID" value="ASR47377.1"/>
    <property type="molecule type" value="Genomic_DNA"/>
</dbReference>